<protein>
    <submittedName>
        <fullName evidence="2">Flavin-nucleotide-binding protein</fullName>
    </submittedName>
</protein>
<dbReference type="Proteomes" id="UP000637002">
    <property type="component" value="Unassembled WGS sequence"/>
</dbReference>
<dbReference type="InterPro" id="IPR011576">
    <property type="entry name" value="Pyridox_Oxase_N"/>
</dbReference>
<dbReference type="NCBIfam" id="TIGR04025">
    <property type="entry name" value="PPOX_FMN_DR2398"/>
    <property type="match status" value="1"/>
</dbReference>
<keyword evidence="3" id="KW-1185">Reference proteome</keyword>
<dbReference type="EMBL" id="BMGG01000006">
    <property type="protein sequence ID" value="GGC73521.1"/>
    <property type="molecule type" value="Genomic_DNA"/>
</dbReference>
<feature type="domain" description="Pyridoxamine 5'-phosphate oxidase N-terminal" evidence="1">
    <location>
        <begin position="27"/>
        <end position="148"/>
    </location>
</feature>
<sequence length="200" mass="21851">MATITTIEALRQIIPATGRTTKIRDHIDEQGRDFIAASPFLIMATTSASGIVEVSPKGDAPGFVEMQDDRTLLVPDRVGNNLAFGLENLIANPAIALIFIVPNTGETLRVTGRGEIIDDADVCERMSARGKAAKLVTRIHVERAYFHCARSLLRASLWDPATWPPPGKISFGRIIAEATADARTDVATFDRNIDEAYKYL</sequence>
<accession>A0A916XI15</accession>
<dbReference type="Pfam" id="PF01243">
    <property type="entry name" value="PNPOx_N"/>
    <property type="match status" value="1"/>
</dbReference>
<dbReference type="RefSeq" id="WP_188610463.1">
    <property type="nucleotide sequence ID" value="NZ_BMGG01000006.1"/>
</dbReference>
<gene>
    <name evidence="2" type="ORF">GCM10010994_34880</name>
</gene>
<dbReference type="InterPro" id="IPR012349">
    <property type="entry name" value="Split_barrel_FMN-bd"/>
</dbReference>
<dbReference type="PANTHER" id="PTHR42815:SF2">
    <property type="entry name" value="FAD-BINDING, PUTATIVE (AFU_ORTHOLOGUE AFUA_6G07600)-RELATED"/>
    <property type="match status" value="1"/>
</dbReference>
<name>A0A916XI15_9HYPH</name>
<dbReference type="PANTHER" id="PTHR42815">
    <property type="entry name" value="FAD-BINDING, PUTATIVE (AFU_ORTHOLOGUE AFUA_6G07600)-RELATED"/>
    <property type="match status" value="1"/>
</dbReference>
<comment type="caution">
    <text evidence="2">The sequence shown here is derived from an EMBL/GenBank/DDBJ whole genome shotgun (WGS) entry which is preliminary data.</text>
</comment>
<evidence type="ECO:0000313" key="3">
    <source>
        <dbReference type="Proteomes" id="UP000637002"/>
    </source>
</evidence>
<dbReference type="Gene3D" id="2.30.110.10">
    <property type="entry name" value="Electron Transport, Fmn-binding Protein, Chain A"/>
    <property type="match status" value="1"/>
</dbReference>
<reference evidence="2" key="1">
    <citation type="journal article" date="2014" name="Int. J. Syst. Evol. Microbiol.">
        <title>Complete genome sequence of Corynebacterium casei LMG S-19264T (=DSM 44701T), isolated from a smear-ripened cheese.</title>
        <authorList>
            <consortium name="US DOE Joint Genome Institute (JGI-PGF)"/>
            <person name="Walter F."/>
            <person name="Albersmeier A."/>
            <person name="Kalinowski J."/>
            <person name="Ruckert C."/>
        </authorList>
    </citation>
    <scope>NUCLEOTIDE SEQUENCE</scope>
    <source>
        <strain evidence="2">CGMCC 1.12919</strain>
    </source>
</reference>
<organism evidence="2 3">
    <name type="scientific">Chelatococcus reniformis</name>
    <dbReference type="NCBI Taxonomy" id="1494448"/>
    <lineage>
        <taxon>Bacteria</taxon>
        <taxon>Pseudomonadati</taxon>
        <taxon>Pseudomonadota</taxon>
        <taxon>Alphaproteobacteria</taxon>
        <taxon>Hyphomicrobiales</taxon>
        <taxon>Chelatococcaceae</taxon>
        <taxon>Chelatococcus</taxon>
    </lineage>
</organism>
<evidence type="ECO:0000259" key="1">
    <source>
        <dbReference type="Pfam" id="PF01243"/>
    </source>
</evidence>
<dbReference type="SUPFAM" id="SSF50475">
    <property type="entry name" value="FMN-binding split barrel"/>
    <property type="match status" value="1"/>
</dbReference>
<evidence type="ECO:0000313" key="2">
    <source>
        <dbReference type="EMBL" id="GGC73521.1"/>
    </source>
</evidence>
<proteinExistence type="predicted"/>
<dbReference type="AlphaFoldDB" id="A0A916XI15"/>
<dbReference type="InterPro" id="IPR024029">
    <property type="entry name" value="Pyridox_Oxase_FMN-dep"/>
</dbReference>
<reference evidence="2" key="2">
    <citation type="submission" date="2020-09" db="EMBL/GenBank/DDBJ databases">
        <authorList>
            <person name="Sun Q."/>
            <person name="Zhou Y."/>
        </authorList>
    </citation>
    <scope>NUCLEOTIDE SEQUENCE</scope>
    <source>
        <strain evidence="2">CGMCC 1.12919</strain>
    </source>
</reference>